<feature type="compositionally biased region" description="Basic and acidic residues" evidence="5">
    <location>
        <begin position="680"/>
        <end position="704"/>
    </location>
</feature>
<accession>A0ABR1SZY2</accession>
<protein>
    <submittedName>
        <fullName evidence="6">UBP9-binding protein</fullName>
    </submittedName>
</protein>
<dbReference type="InterPro" id="IPR051246">
    <property type="entry name" value="WDR48"/>
</dbReference>
<feature type="repeat" description="WD" evidence="4">
    <location>
        <begin position="71"/>
        <end position="102"/>
    </location>
</feature>
<feature type="compositionally biased region" description="Polar residues" evidence="5">
    <location>
        <begin position="589"/>
        <end position="616"/>
    </location>
</feature>
<dbReference type="InterPro" id="IPR021772">
    <property type="entry name" value="WDR48/Bun107"/>
</dbReference>
<reference evidence="6 7" key="1">
    <citation type="submission" date="2023-01" db="EMBL/GenBank/DDBJ databases">
        <title>Analysis of 21 Apiospora genomes using comparative genomics revels a genus with tremendous synthesis potential of carbohydrate active enzymes and secondary metabolites.</title>
        <authorList>
            <person name="Sorensen T."/>
        </authorList>
    </citation>
    <scope>NUCLEOTIDE SEQUENCE [LARGE SCALE GENOMIC DNA]</scope>
    <source>
        <strain evidence="6 7">CBS 33761</strain>
    </source>
</reference>
<dbReference type="PROSITE" id="PS50082">
    <property type="entry name" value="WD_REPEATS_2"/>
    <property type="match status" value="4"/>
</dbReference>
<gene>
    <name evidence="6" type="ORF">PG993_007807</name>
</gene>
<keyword evidence="2 4" id="KW-0853">WD repeat</keyword>
<dbReference type="SUPFAM" id="SSF50978">
    <property type="entry name" value="WD40 repeat-like"/>
    <property type="match status" value="1"/>
</dbReference>
<dbReference type="PROSITE" id="PS00678">
    <property type="entry name" value="WD_REPEATS_1"/>
    <property type="match status" value="2"/>
</dbReference>
<sequence length="950" mass="104221">MAKKARQRISYVLELDHSSSGGHRLGVNGLAVDPDNAVLYSGGRDGIVCAWNLEAPGPASSEPRTKFLSSTQAHTHWINDIVLASDKSALVSASSDLTVKVWRPLADEPAHTIGQHSDYVKCVATTNGVNWVASGGLDRKIKLWDLNGAGETLEIDTQGEEIQEKGSVYALSVGRNIIANGGPESSVRLWDPRSGKSVTKFVGHTDMVRSILVNESCDIIMTASSDQTIKKWSVTAGRCIDTLTMHNDSVWSLSSNHPELSVFYSSDRSGLVVKTDLRGTSGTDQGLSVALAQEHGGVSKIVTTDDYVWTASASSSINRWANCPQMGREVRYRQTQYCGSHTQPLSRLKYPTHPSLIWQPPGLELVEPIVANATEPIYRLPKETVEGQNGLVKHKLLNDRRRVLTLDTAGDVLLWDLIQAIIRRFGKKHMEDVEPEVNTTEAVAPWCSIDTSSGNLAVVLEPFNCFDAEMYADELVTNEPIEFRDDQRINLGKWVLRYLFAKLIDEEIKRDEVHRSKLNEGVAKRQAAARANPPSSIQIPNSPGWGENESAVITPKGNENYPMTPSMAISVTTPGLAAHLPGVPENAAAPTSPQEKKSSQIARASNDDYFSTNGITSAEAPGKAPATPASAEKEPETPKSPTEAKEKENGKGTFGKRFKMGMSFGSKKLGRSASSNIEKPVIEEEKKDDENKSESSSNHEKEVDDSFLGVLQKLHNAYDKDLHDTPDKFVETKITPSLPSDTPVLKLPAGTRVIIQEETSGGSADLYRGTVETVGHDADMIEQKAPMWLGDVLLTNTIPSKEPVKVSFILHPWQDTLPSIATTDGNNRLNANRMLRVKKILSYVAERIDPSFHEADENALKPEEYLELYCNEQLLPINMSLATLRAHIWKGGSDVVLHYKANGRKELPRELPQPMEQPQSTLQSQSEPQPEEHSSSSSTAVETEPVPIHV</sequence>
<evidence type="ECO:0000256" key="4">
    <source>
        <dbReference type="PROSITE-ProRule" id="PRU00221"/>
    </source>
</evidence>
<feature type="compositionally biased region" description="Low complexity" evidence="5">
    <location>
        <begin position="935"/>
        <end position="950"/>
    </location>
</feature>
<feature type="compositionally biased region" description="Basic and acidic residues" evidence="5">
    <location>
        <begin position="631"/>
        <end position="650"/>
    </location>
</feature>
<feature type="repeat" description="WD" evidence="4">
    <location>
        <begin position="113"/>
        <end position="154"/>
    </location>
</feature>
<dbReference type="InterPro" id="IPR020472">
    <property type="entry name" value="WD40_PAC1"/>
</dbReference>
<dbReference type="Gene3D" id="2.130.10.10">
    <property type="entry name" value="YVTN repeat-like/Quinoprotein amine dehydrogenase"/>
    <property type="match status" value="2"/>
</dbReference>
<dbReference type="Pfam" id="PF00400">
    <property type="entry name" value="WD40"/>
    <property type="match status" value="4"/>
</dbReference>
<feature type="region of interest" description="Disordered" evidence="5">
    <location>
        <begin position="524"/>
        <end position="559"/>
    </location>
</feature>
<evidence type="ECO:0000256" key="5">
    <source>
        <dbReference type="SAM" id="MobiDB-lite"/>
    </source>
</evidence>
<comment type="similarity">
    <text evidence="1">Belongs to the WD repeat WDR48 family.</text>
</comment>
<comment type="caution">
    <text evidence="6">The sequence shown here is derived from an EMBL/GenBank/DDBJ whole genome shotgun (WGS) entry which is preliminary data.</text>
</comment>
<evidence type="ECO:0000313" key="7">
    <source>
        <dbReference type="Proteomes" id="UP001444661"/>
    </source>
</evidence>
<feature type="compositionally biased region" description="Low complexity" evidence="5">
    <location>
        <begin position="916"/>
        <end position="928"/>
    </location>
</feature>
<dbReference type="InterPro" id="IPR015943">
    <property type="entry name" value="WD40/YVTN_repeat-like_dom_sf"/>
</dbReference>
<dbReference type="PANTHER" id="PTHR19862">
    <property type="entry name" value="WD REPEAT-CONTAINING PROTEIN 48"/>
    <property type="match status" value="1"/>
</dbReference>
<feature type="region of interest" description="Disordered" evidence="5">
    <location>
        <begin position="906"/>
        <end position="950"/>
    </location>
</feature>
<keyword evidence="3" id="KW-0677">Repeat</keyword>
<feature type="compositionally biased region" description="Low complexity" evidence="5">
    <location>
        <begin position="532"/>
        <end position="543"/>
    </location>
</feature>
<feature type="repeat" description="WD" evidence="4">
    <location>
        <begin position="20"/>
        <end position="61"/>
    </location>
</feature>
<dbReference type="SMART" id="SM00320">
    <property type="entry name" value="WD40"/>
    <property type="match status" value="6"/>
</dbReference>
<proteinExistence type="inferred from homology"/>
<dbReference type="CDD" id="cd17041">
    <property type="entry name" value="Ubl_WDR48"/>
    <property type="match status" value="1"/>
</dbReference>
<dbReference type="InterPro" id="IPR019775">
    <property type="entry name" value="WD40_repeat_CS"/>
</dbReference>
<dbReference type="InterPro" id="IPR001680">
    <property type="entry name" value="WD40_rpt"/>
</dbReference>
<feature type="region of interest" description="Disordered" evidence="5">
    <location>
        <begin position="576"/>
        <end position="705"/>
    </location>
</feature>
<dbReference type="PROSITE" id="PS50294">
    <property type="entry name" value="WD_REPEATS_REGION"/>
    <property type="match status" value="4"/>
</dbReference>
<organism evidence="6 7">
    <name type="scientific">Apiospora rasikravindrae</name>
    <dbReference type="NCBI Taxonomy" id="990691"/>
    <lineage>
        <taxon>Eukaryota</taxon>
        <taxon>Fungi</taxon>
        <taxon>Dikarya</taxon>
        <taxon>Ascomycota</taxon>
        <taxon>Pezizomycotina</taxon>
        <taxon>Sordariomycetes</taxon>
        <taxon>Xylariomycetidae</taxon>
        <taxon>Amphisphaeriales</taxon>
        <taxon>Apiosporaceae</taxon>
        <taxon>Apiospora</taxon>
    </lineage>
</organism>
<evidence type="ECO:0000256" key="3">
    <source>
        <dbReference type="ARBA" id="ARBA00022737"/>
    </source>
</evidence>
<name>A0ABR1SZY2_9PEZI</name>
<dbReference type="CDD" id="cd00200">
    <property type="entry name" value="WD40"/>
    <property type="match status" value="1"/>
</dbReference>
<dbReference type="PRINTS" id="PR00320">
    <property type="entry name" value="GPROTEINBRPT"/>
</dbReference>
<dbReference type="Proteomes" id="UP001444661">
    <property type="component" value="Unassembled WGS sequence"/>
</dbReference>
<evidence type="ECO:0000256" key="1">
    <source>
        <dbReference type="ARBA" id="ARBA00006917"/>
    </source>
</evidence>
<evidence type="ECO:0000256" key="2">
    <source>
        <dbReference type="ARBA" id="ARBA00022574"/>
    </source>
</evidence>
<feature type="repeat" description="WD" evidence="4">
    <location>
        <begin position="201"/>
        <end position="242"/>
    </location>
</feature>
<evidence type="ECO:0000313" key="6">
    <source>
        <dbReference type="EMBL" id="KAK8039396.1"/>
    </source>
</evidence>
<dbReference type="Pfam" id="PF11816">
    <property type="entry name" value="DUF3337"/>
    <property type="match status" value="1"/>
</dbReference>
<keyword evidence="7" id="KW-1185">Reference proteome</keyword>
<dbReference type="InterPro" id="IPR036322">
    <property type="entry name" value="WD40_repeat_dom_sf"/>
</dbReference>
<dbReference type="EMBL" id="JAQQWK010000006">
    <property type="protein sequence ID" value="KAK8039396.1"/>
    <property type="molecule type" value="Genomic_DNA"/>
</dbReference>
<dbReference type="PANTHER" id="PTHR19862:SF14">
    <property type="entry name" value="WD REPEAT-CONTAINING PROTEIN 48"/>
    <property type="match status" value="1"/>
</dbReference>